<sequence>MNMIVGSSRTLGVTCKVGHDNKKTKMDHYMDEFSYELQQYILNVVNVTPDENCGYKAIALPQSKPTLNPTHSCIREYHSLCTATTPQPFFVQCSTLTNSKYAASLSHHHLILPKHTSARNLCHAHQARGFLFKMYVTTDLK</sequence>
<organism evidence="1 2">
    <name type="scientific">Glycine soja</name>
    <name type="common">Wild soybean</name>
    <dbReference type="NCBI Taxonomy" id="3848"/>
    <lineage>
        <taxon>Eukaryota</taxon>
        <taxon>Viridiplantae</taxon>
        <taxon>Streptophyta</taxon>
        <taxon>Embryophyta</taxon>
        <taxon>Tracheophyta</taxon>
        <taxon>Spermatophyta</taxon>
        <taxon>Magnoliopsida</taxon>
        <taxon>eudicotyledons</taxon>
        <taxon>Gunneridae</taxon>
        <taxon>Pentapetalae</taxon>
        <taxon>rosids</taxon>
        <taxon>fabids</taxon>
        <taxon>Fabales</taxon>
        <taxon>Fabaceae</taxon>
        <taxon>Papilionoideae</taxon>
        <taxon>50 kb inversion clade</taxon>
        <taxon>NPAAA clade</taxon>
        <taxon>indigoferoid/millettioid clade</taxon>
        <taxon>Phaseoleae</taxon>
        <taxon>Glycine</taxon>
        <taxon>Glycine subgen. Soja</taxon>
    </lineage>
</organism>
<name>A0A445FP25_GLYSO</name>
<protein>
    <submittedName>
        <fullName evidence="1">Uncharacterized protein</fullName>
    </submittedName>
</protein>
<gene>
    <name evidence="1" type="ORF">D0Y65_047488</name>
</gene>
<evidence type="ECO:0000313" key="2">
    <source>
        <dbReference type="Proteomes" id="UP000289340"/>
    </source>
</evidence>
<keyword evidence="2" id="KW-1185">Reference proteome</keyword>
<accession>A0A445FP25</accession>
<dbReference type="AlphaFoldDB" id="A0A445FP25"/>
<comment type="caution">
    <text evidence="1">The sequence shown here is derived from an EMBL/GenBank/DDBJ whole genome shotgun (WGS) entry which is preliminary data.</text>
</comment>
<evidence type="ECO:0000313" key="1">
    <source>
        <dbReference type="EMBL" id="RZB50616.1"/>
    </source>
</evidence>
<proteinExistence type="predicted"/>
<dbReference type="EMBL" id="QZWG01000018">
    <property type="protein sequence ID" value="RZB50616.1"/>
    <property type="molecule type" value="Genomic_DNA"/>
</dbReference>
<dbReference type="Proteomes" id="UP000289340">
    <property type="component" value="Chromosome 18"/>
</dbReference>
<reference evidence="1 2" key="1">
    <citation type="submission" date="2018-09" db="EMBL/GenBank/DDBJ databases">
        <title>A high-quality reference genome of wild soybean provides a powerful tool to mine soybean genomes.</title>
        <authorList>
            <person name="Xie M."/>
            <person name="Chung C.Y.L."/>
            <person name="Li M.-W."/>
            <person name="Wong F.-L."/>
            <person name="Chan T.-F."/>
            <person name="Lam H.-M."/>
        </authorList>
    </citation>
    <scope>NUCLEOTIDE SEQUENCE [LARGE SCALE GENOMIC DNA]</scope>
    <source>
        <strain evidence="2">cv. W05</strain>
        <tissue evidence="1">Hypocotyl of etiolated seedlings</tissue>
    </source>
</reference>